<organism evidence="1">
    <name type="scientific">Paenibacillus sp. SYP-B3998</name>
    <dbReference type="NCBI Taxonomy" id="2678564"/>
    <lineage>
        <taxon>Bacteria</taxon>
        <taxon>Bacillati</taxon>
        <taxon>Bacillota</taxon>
        <taxon>Bacilli</taxon>
        <taxon>Bacillales</taxon>
        <taxon>Paenibacillaceae</taxon>
        <taxon>Paenibacillus</taxon>
    </lineage>
</organism>
<name>A0A6G4A148_9BACL</name>
<proteinExistence type="predicted"/>
<dbReference type="EMBL" id="JAAIKC010000005">
    <property type="protein sequence ID" value="NEW07367.1"/>
    <property type="molecule type" value="Genomic_DNA"/>
</dbReference>
<sequence>MRKKYSLYLDEILTGGHFDHFCLVGFAVSTEDYETKIIPELNQIKQDFFGDTSVIIHEMEIQKHKSSTPFKIFQNNKKYEEFWERIKSLFQKYDLPIFAVCIHEVSCQKLYSNSRDKYFIALQVILENFVHFLEKSNGVGNIYVESTDANPHQKDEQLQYHFHYLKANGTLFYDKRVIQNRVGTISFPLKVDNIVGLQIADLLPNSLNRKLSNKDQRTHGLIDVIEKKAYDGRCGKQERFGIKIIP</sequence>
<reference evidence="1" key="1">
    <citation type="submission" date="2020-02" db="EMBL/GenBank/DDBJ databases">
        <authorList>
            <person name="Shen X.-R."/>
            <person name="Zhang Y.-X."/>
        </authorList>
    </citation>
    <scope>NUCLEOTIDE SEQUENCE</scope>
    <source>
        <strain evidence="1">SYP-B3998</strain>
    </source>
</reference>
<accession>A0A6G4A148</accession>
<dbReference type="RefSeq" id="WP_163948211.1">
    <property type="nucleotide sequence ID" value="NZ_JAAIKC010000005.1"/>
</dbReference>
<evidence type="ECO:0000313" key="1">
    <source>
        <dbReference type="EMBL" id="NEW07367.1"/>
    </source>
</evidence>
<protein>
    <submittedName>
        <fullName evidence="1">DUF3800 domain-containing protein</fullName>
    </submittedName>
</protein>
<gene>
    <name evidence="1" type="ORF">GK047_15290</name>
</gene>
<comment type="caution">
    <text evidence="1">The sequence shown here is derived from an EMBL/GenBank/DDBJ whole genome shotgun (WGS) entry which is preliminary data.</text>
</comment>
<dbReference type="AlphaFoldDB" id="A0A6G4A148"/>
<dbReference type="Pfam" id="PF12686">
    <property type="entry name" value="DUF3800"/>
    <property type="match status" value="1"/>
</dbReference>
<dbReference type="InterPro" id="IPR024524">
    <property type="entry name" value="DUF3800"/>
</dbReference>